<reference evidence="1" key="1">
    <citation type="submission" date="2023-08" db="EMBL/GenBank/DDBJ databases">
        <title>A de novo genome assembly of Solanum verrucosum Schlechtendal, a Mexican diploid species geographically isolated from the other diploid A-genome species in potato relatives.</title>
        <authorList>
            <person name="Hosaka K."/>
        </authorList>
    </citation>
    <scope>NUCLEOTIDE SEQUENCE</scope>
    <source>
        <tissue evidence="1">Young leaves</tissue>
    </source>
</reference>
<feature type="non-terminal residue" evidence="1">
    <location>
        <position position="1"/>
    </location>
</feature>
<evidence type="ECO:0000313" key="2">
    <source>
        <dbReference type="Proteomes" id="UP001234989"/>
    </source>
</evidence>
<proteinExistence type="predicted"/>
<keyword evidence="2" id="KW-1185">Reference proteome</keyword>
<gene>
    <name evidence="1" type="ORF">MTR67_010935</name>
</gene>
<name>A0AAF0QA29_SOLVR</name>
<protein>
    <submittedName>
        <fullName evidence="1">Uncharacterized protein</fullName>
    </submittedName>
</protein>
<sequence length="58" mass="6653">KKKSTPLSFGSSYFVTEILSIRGYFESEWWWSSSRSDSSSSRCPEPGNLLTLSSVFYF</sequence>
<dbReference type="AlphaFoldDB" id="A0AAF0QA29"/>
<accession>A0AAF0QA29</accession>
<dbReference type="Proteomes" id="UP001234989">
    <property type="component" value="Chromosome 2"/>
</dbReference>
<dbReference type="EMBL" id="CP133613">
    <property type="protein sequence ID" value="WMV17550.1"/>
    <property type="molecule type" value="Genomic_DNA"/>
</dbReference>
<organism evidence="1 2">
    <name type="scientific">Solanum verrucosum</name>
    <dbReference type="NCBI Taxonomy" id="315347"/>
    <lineage>
        <taxon>Eukaryota</taxon>
        <taxon>Viridiplantae</taxon>
        <taxon>Streptophyta</taxon>
        <taxon>Embryophyta</taxon>
        <taxon>Tracheophyta</taxon>
        <taxon>Spermatophyta</taxon>
        <taxon>Magnoliopsida</taxon>
        <taxon>eudicotyledons</taxon>
        <taxon>Gunneridae</taxon>
        <taxon>Pentapetalae</taxon>
        <taxon>asterids</taxon>
        <taxon>lamiids</taxon>
        <taxon>Solanales</taxon>
        <taxon>Solanaceae</taxon>
        <taxon>Solanoideae</taxon>
        <taxon>Solaneae</taxon>
        <taxon>Solanum</taxon>
    </lineage>
</organism>
<evidence type="ECO:0000313" key="1">
    <source>
        <dbReference type="EMBL" id="WMV17550.1"/>
    </source>
</evidence>